<protein>
    <submittedName>
        <fullName evidence="2">Roadblock/LC7 family protein</fullName>
    </submittedName>
</protein>
<dbReference type="STRING" id="579137.Metvu_1411"/>
<dbReference type="EMBL" id="CP001787">
    <property type="protein sequence ID" value="ACX73264.1"/>
    <property type="molecule type" value="Genomic_DNA"/>
</dbReference>
<organism evidence="2 3">
    <name type="scientific">Methanocaldococcus vulcanius (strain ATCC 700851 / DSM 12094 / M7)</name>
    <name type="common">Methanococcus vulcanius</name>
    <dbReference type="NCBI Taxonomy" id="579137"/>
    <lineage>
        <taxon>Archaea</taxon>
        <taxon>Methanobacteriati</taxon>
        <taxon>Methanobacteriota</taxon>
        <taxon>Methanomada group</taxon>
        <taxon>Methanococci</taxon>
        <taxon>Methanococcales</taxon>
        <taxon>Methanocaldococcaceae</taxon>
        <taxon>Methanocaldococcus</taxon>
    </lineage>
</organism>
<dbReference type="Gene3D" id="3.30.450.30">
    <property type="entry name" value="Dynein light chain 2a, cytoplasmic"/>
    <property type="match status" value="1"/>
</dbReference>
<keyword evidence="3" id="KW-1185">Reference proteome</keyword>
<sequence length="103" mass="10905">MNEEINNLLNVEGVEGVILTSKDGLFIKGNVEKVNEDVVSAIISAIIGGAGELGNVINDNVKYVIIGGDSSKIMLFNCGEKIVGVIGNVLLEDIKDKVLTLFS</sequence>
<dbReference type="Pfam" id="PF03259">
    <property type="entry name" value="Robl_LC7"/>
    <property type="match status" value="1"/>
</dbReference>
<proteinExistence type="predicted"/>
<accession>C9RI62</accession>
<dbReference type="KEGG" id="mvu:Metvu_1411"/>
<evidence type="ECO:0000313" key="2">
    <source>
        <dbReference type="EMBL" id="ACX73264.1"/>
    </source>
</evidence>
<dbReference type="InterPro" id="IPR004942">
    <property type="entry name" value="Roadblock/LAMTOR2_dom"/>
</dbReference>
<dbReference type="HOGENOM" id="CLU_2257422_0_0_2"/>
<gene>
    <name evidence="2" type="ordered locus">Metvu_1411</name>
</gene>
<dbReference type="AlphaFoldDB" id="C9RI62"/>
<dbReference type="Proteomes" id="UP000002063">
    <property type="component" value="Chromosome"/>
</dbReference>
<evidence type="ECO:0000313" key="3">
    <source>
        <dbReference type="Proteomes" id="UP000002063"/>
    </source>
</evidence>
<dbReference type="RefSeq" id="WP_015733483.1">
    <property type="nucleotide sequence ID" value="NC_013407.1"/>
</dbReference>
<dbReference type="eggNOG" id="arCOG02603">
    <property type="taxonomic scope" value="Archaea"/>
</dbReference>
<feature type="domain" description="Roadblock/LAMTOR2" evidence="1">
    <location>
        <begin position="2"/>
        <end position="87"/>
    </location>
</feature>
<dbReference type="SUPFAM" id="SSF103196">
    <property type="entry name" value="Roadblock/LC7 domain"/>
    <property type="match status" value="1"/>
</dbReference>
<evidence type="ECO:0000259" key="1">
    <source>
        <dbReference type="SMART" id="SM00960"/>
    </source>
</evidence>
<reference evidence="2" key="1">
    <citation type="submission" date="2009-10" db="EMBL/GenBank/DDBJ databases">
        <title>Complete sequence of chromosome of Methanocaldococcus vulcanius M7.</title>
        <authorList>
            <consortium name="US DOE Joint Genome Institute"/>
            <person name="Lucas S."/>
            <person name="Copeland A."/>
            <person name="Lapidus A."/>
            <person name="Glavina del Rio T."/>
            <person name="Dalin E."/>
            <person name="Tice H."/>
            <person name="Bruce D."/>
            <person name="Goodwin L."/>
            <person name="Pitluck S."/>
            <person name="Lcollab F.I."/>
            <person name="Brettin T."/>
            <person name="Detter J.C."/>
            <person name="Han C."/>
            <person name="Tapia R."/>
            <person name="Kuske C.R."/>
            <person name="Schmutz J."/>
            <person name="Larimer F."/>
            <person name="Land M."/>
            <person name="Hauser L."/>
            <person name="Kyrpides N."/>
            <person name="Ovchinikova G."/>
            <person name="Sieprawska-Lupa M."/>
            <person name="Whitman W.B."/>
            <person name="Woyke T."/>
        </authorList>
    </citation>
    <scope>NUCLEOTIDE SEQUENCE [LARGE SCALE GENOMIC DNA]</scope>
    <source>
        <strain evidence="2">M7</strain>
    </source>
</reference>
<name>C9RI62_METVM</name>
<dbReference type="SMART" id="SM00960">
    <property type="entry name" value="Robl_LC7"/>
    <property type="match status" value="1"/>
</dbReference>
<dbReference type="GeneID" id="8513754"/>